<evidence type="ECO:0000313" key="2">
    <source>
        <dbReference type="EMBL" id="CAD8397366.1"/>
    </source>
</evidence>
<dbReference type="PANTHER" id="PTHR11960:SF18">
    <property type="entry name" value="EUKARYOTIC TRANSLATION INITIATION FACTOR 4E HOMOLOGOUS PROTEIN, ISOFORM B"/>
    <property type="match status" value="1"/>
</dbReference>
<dbReference type="GO" id="GO:0003743">
    <property type="term" value="F:translation initiation factor activity"/>
    <property type="evidence" value="ECO:0007669"/>
    <property type="project" value="UniProtKB-KW"/>
</dbReference>
<proteinExistence type="inferred from homology"/>
<dbReference type="SUPFAM" id="SSF55418">
    <property type="entry name" value="eIF4e-like"/>
    <property type="match status" value="1"/>
</dbReference>
<protein>
    <submittedName>
        <fullName evidence="2">Uncharacterized protein</fullName>
    </submittedName>
</protein>
<dbReference type="PROSITE" id="PS00813">
    <property type="entry name" value="IF4E"/>
    <property type="match status" value="1"/>
</dbReference>
<dbReference type="GO" id="GO:0000340">
    <property type="term" value="F:RNA 7-methylguanosine cap binding"/>
    <property type="evidence" value="ECO:0007669"/>
    <property type="project" value="TreeGrafter"/>
</dbReference>
<dbReference type="InterPro" id="IPR023398">
    <property type="entry name" value="TIF_eIF4e-like"/>
</dbReference>
<evidence type="ECO:0000256" key="1">
    <source>
        <dbReference type="RuleBase" id="RU004374"/>
    </source>
</evidence>
<keyword evidence="1" id="KW-0396">Initiation factor</keyword>
<comment type="similarity">
    <text evidence="1">Belongs to the eukaryotic initiation factor 4E family.</text>
</comment>
<accession>A0A7S0BL84</accession>
<reference evidence="2" key="1">
    <citation type="submission" date="2021-01" db="EMBL/GenBank/DDBJ databases">
        <authorList>
            <person name="Corre E."/>
            <person name="Pelletier E."/>
            <person name="Niang G."/>
            <person name="Scheremetjew M."/>
            <person name="Finn R."/>
            <person name="Kale V."/>
            <person name="Holt S."/>
            <person name="Cochrane G."/>
            <person name="Meng A."/>
            <person name="Brown T."/>
            <person name="Cohen L."/>
        </authorList>
    </citation>
    <scope>NUCLEOTIDE SEQUENCE</scope>
    <source>
        <strain evidence="2">UTEX LB 2760</strain>
    </source>
</reference>
<keyword evidence="1" id="KW-0648">Protein biosynthesis</keyword>
<dbReference type="Pfam" id="PF01652">
    <property type="entry name" value="IF4E"/>
    <property type="match status" value="1"/>
</dbReference>
<dbReference type="InterPro" id="IPR001040">
    <property type="entry name" value="TIF_eIF_4E"/>
</dbReference>
<organism evidence="2">
    <name type="scientific">Rhodosorus marinus</name>
    <dbReference type="NCBI Taxonomy" id="101924"/>
    <lineage>
        <taxon>Eukaryota</taxon>
        <taxon>Rhodophyta</taxon>
        <taxon>Stylonematophyceae</taxon>
        <taxon>Stylonematales</taxon>
        <taxon>Stylonemataceae</taxon>
        <taxon>Rhodosorus</taxon>
    </lineage>
</organism>
<dbReference type="PANTHER" id="PTHR11960">
    <property type="entry name" value="EUKARYOTIC TRANSLATION INITIATION FACTOR 4E RELATED"/>
    <property type="match status" value="1"/>
</dbReference>
<sequence length="200" mass="23200">MNSIGHADVLRGETGRPVGRHQLNSRFHFSFMKRSATSRNETYGSSIKEIGSFGSVEDFWSFYTHLTRPNDLPVNTDYYVFREPIKPLWEDPENKHGGRWTIRLKKGIANRAFEDMSICLMGEQFDEYETVNGLALSVRYQEDILSLWTRTSDEQPRLDSIRDVAQAAMEYLPTMKNTDWEYKRHEVVVDGLLKKDAAAR</sequence>
<gene>
    <name evidence="2" type="ORF">RMAR0315_LOCUS7355</name>
</gene>
<name>A0A7S0BL84_9RHOD</name>
<dbReference type="AlphaFoldDB" id="A0A7S0BL84"/>
<keyword evidence="1" id="KW-0694">RNA-binding</keyword>
<dbReference type="EMBL" id="HBEK01013433">
    <property type="protein sequence ID" value="CAD8397366.1"/>
    <property type="molecule type" value="Transcribed_RNA"/>
</dbReference>
<dbReference type="Gene3D" id="3.30.760.10">
    <property type="entry name" value="RNA Cap, Translation Initiation Factor Eif4e"/>
    <property type="match status" value="1"/>
</dbReference>
<dbReference type="InterPro" id="IPR019770">
    <property type="entry name" value="TIF_eIF_4E_CS"/>
</dbReference>
<dbReference type="GO" id="GO:0016281">
    <property type="term" value="C:eukaryotic translation initiation factor 4F complex"/>
    <property type="evidence" value="ECO:0007669"/>
    <property type="project" value="TreeGrafter"/>
</dbReference>